<dbReference type="EMBL" id="FODF01000002">
    <property type="protein sequence ID" value="SEN27109.1"/>
    <property type="molecule type" value="Genomic_DNA"/>
</dbReference>
<keyword evidence="2" id="KW-0472">Membrane</keyword>
<dbReference type="Proteomes" id="UP000199512">
    <property type="component" value="Unassembled WGS sequence"/>
</dbReference>
<reference evidence="3 4" key="1">
    <citation type="submission" date="2016-10" db="EMBL/GenBank/DDBJ databases">
        <authorList>
            <person name="de Groot N.N."/>
        </authorList>
    </citation>
    <scope>NUCLEOTIDE SEQUENCE [LARGE SCALE GENOMIC DNA]</scope>
    <source>
        <strain evidence="3 4">Calf135</strain>
    </source>
</reference>
<evidence type="ECO:0000256" key="2">
    <source>
        <dbReference type="SAM" id="Phobius"/>
    </source>
</evidence>
<proteinExistence type="predicted"/>
<sequence length="196" mass="22596">MSEKIKKNNSGKTINFAEKKKSINSKKMQSNPPKGAYNDNRVIQYDINKMREQINQQTKKKGSKVSHFNSPTWVKAVYTIATVILIILIVARVTNNFGFAKDRLLPDKFVTQSRTVDEDDFAKYDKTIKSYLNSYVKADGDLNIKTTSMHKNNNYIYANGYFTYPNEKNKIYFDAVMTPDTMNSLIVNGYELTKDR</sequence>
<dbReference type="RefSeq" id="WP_091973757.1">
    <property type="nucleotide sequence ID" value="NZ_FODF01000002.1"/>
</dbReference>
<feature type="transmembrane region" description="Helical" evidence="2">
    <location>
        <begin position="76"/>
        <end position="94"/>
    </location>
</feature>
<organism evidence="3 4">
    <name type="scientific">Peptostreptococcus russellii</name>
    <dbReference type="NCBI Taxonomy" id="215200"/>
    <lineage>
        <taxon>Bacteria</taxon>
        <taxon>Bacillati</taxon>
        <taxon>Bacillota</taxon>
        <taxon>Clostridia</taxon>
        <taxon>Peptostreptococcales</taxon>
        <taxon>Peptostreptococcaceae</taxon>
        <taxon>Peptostreptococcus</taxon>
    </lineage>
</organism>
<dbReference type="OrthoDB" id="1749196at2"/>
<dbReference type="AlphaFoldDB" id="A0A1H8F5W3"/>
<evidence type="ECO:0000256" key="1">
    <source>
        <dbReference type="SAM" id="MobiDB-lite"/>
    </source>
</evidence>
<accession>A0A1H8F5W3</accession>
<keyword evidence="2" id="KW-1133">Transmembrane helix</keyword>
<name>A0A1H8F5W3_9FIRM</name>
<protein>
    <submittedName>
        <fullName evidence="3">Uncharacterized protein</fullName>
    </submittedName>
</protein>
<evidence type="ECO:0000313" key="4">
    <source>
        <dbReference type="Proteomes" id="UP000199512"/>
    </source>
</evidence>
<feature type="region of interest" description="Disordered" evidence="1">
    <location>
        <begin position="1"/>
        <end position="39"/>
    </location>
</feature>
<keyword evidence="2" id="KW-0812">Transmembrane</keyword>
<evidence type="ECO:0000313" key="3">
    <source>
        <dbReference type="EMBL" id="SEN27109.1"/>
    </source>
</evidence>
<gene>
    <name evidence="3" type="ORF">SAMN05216454_1027</name>
</gene>
<keyword evidence="4" id="KW-1185">Reference proteome</keyword>